<dbReference type="EMBL" id="CM011685">
    <property type="protein sequence ID" value="TMS12731.1"/>
    <property type="molecule type" value="Genomic_DNA"/>
</dbReference>
<name>A0ACD3QZT5_LARCR</name>
<dbReference type="Proteomes" id="UP000793456">
    <property type="component" value="Chromosome XII"/>
</dbReference>
<gene>
    <name evidence="1" type="ORF">E3U43_017689</name>
</gene>
<evidence type="ECO:0000313" key="2">
    <source>
        <dbReference type="Proteomes" id="UP000793456"/>
    </source>
</evidence>
<keyword evidence="2" id="KW-1185">Reference proteome</keyword>
<reference evidence="1" key="1">
    <citation type="submission" date="2018-11" db="EMBL/GenBank/DDBJ databases">
        <title>The sequence and de novo assembly of Larimichthys crocea genome using PacBio and Hi-C technologies.</title>
        <authorList>
            <person name="Xu P."/>
            <person name="Chen B."/>
            <person name="Zhou Z."/>
            <person name="Ke Q."/>
            <person name="Wu Y."/>
            <person name="Bai H."/>
            <person name="Pu F."/>
        </authorList>
    </citation>
    <scope>NUCLEOTIDE SEQUENCE</scope>
    <source>
        <tissue evidence="1">Muscle</tissue>
    </source>
</reference>
<evidence type="ECO:0000313" key="1">
    <source>
        <dbReference type="EMBL" id="TMS12731.1"/>
    </source>
</evidence>
<proteinExistence type="predicted"/>
<sequence length="102" mass="11268">MVITSFSLSPEVEPRLSYGCTLVDNGTRTGMSKTVTLFNGDIKHVLEDGKVVYYYAGSQITQTTYPSGLVVLHFPNKQIEKRHPGGEERDLISRPDHQVSGA</sequence>
<organism evidence="1 2">
    <name type="scientific">Larimichthys crocea</name>
    <name type="common">Large yellow croaker</name>
    <name type="synonym">Pseudosciaena crocea</name>
    <dbReference type="NCBI Taxonomy" id="215358"/>
    <lineage>
        <taxon>Eukaryota</taxon>
        <taxon>Metazoa</taxon>
        <taxon>Chordata</taxon>
        <taxon>Craniata</taxon>
        <taxon>Vertebrata</taxon>
        <taxon>Euteleostomi</taxon>
        <taxon>Actinopterygii</taxon>
        <taxon>Neopterygii</taxon>
        <taxon>Teleostei</taxon>
        <taxon>Neoteleostei</taxon>
        <taxon>Acanthomorphata</taxon>
        <taxon>Eupercaria</taxon>
        <taxon>Sciaenidae</taxon>
        <taxon>Larimichthys</taxon>
    </lineage>
</organism>
<protein>
    <submittedName>
        <fullName evidence="1">Uncharacterized protein</fullName>
    </submittedName>
</protein>
<accession>A0ACD3QZT5</accession>
<comment type="caution">
    <text evidence="1">The sequence shown here is derived from an EMBL/GenBank/DDBJ whole genome shotgun (WGS) entry which is preliminary data.</text>
</comment>